<evidence type="ECO:0000313" key="1">
    <source>
        <dbReference type="EMBL" id="PRR85521.1"/>
    </source>
</evidence>
<evidence type="ECO:0000313" key="2">
    <source>
        <dbReference type="Proteomes" id="UP000237798"/>
    </source>
</evidence>
<dbReference type="RefSeq" id="WP_106009032.1">
    <property type="nucleotide sequence ID" value="NZ_PVXP01000015.1"/>
</dbReference>
<dbReference type="Proteomes" id="UP000237798">
    <property type="component" value="Unassembled WGS sequence"/>
</dbReference>
<gene>
    <name evidence="1" type="ORF">CLLU_14420</name>
</gene>
<comment type="caution">
    <text evidence="1">The sequence shown here is derived from an EMBL/GenBank/DDBJ whole genome shotgun (WGS) entry which is preliminary data.</text>
</comment>
<keyword evidence="2" id="KW-1185">Reference proteome</keyword>
<dbReference type="EMBL" id="PVXP01000015">
    <property type="protein sequence ID" value="PRR85521.1"/>
    <property type="molecule type" value="Genomic_DNA"/>
</dbReference>
<sequence length="82" mass="9679">MSKFNVILSYKELLILKHALEKKITDKEMAVVMANCLENSTADKEQLQKDLQDETKLYEKISGIVETLREEWKHNRKTTYSF</sequence>
<protein>
    <submittedName>
        <fullName evidence="1">Uncharacterized protein</fullName>
    </submittedName>
</protein>
<organism evidence="1 2">
    <name type="scientific">Clostridium luticellarii</name>
    <dbReference type="NCBI Taxonomy" id="1691940"/>
    <lineage>
        <taxon>Bacteria</taxon>
        <taxon>Bacillati</taxon>
        <taxon>Bacillota</taxon>
        <taxon>Clostridia</taxon>
        <taxon>Eubacteriales</taxon>
        <taxon>Clostridiaceae</taxon>
        <taxon>Clostridium</taxon>
    </lineage>
</organism>
<name>A0A2T0BNR7_9CLOT</name>
<accession>A0A2T0BNR7</accession>
<dbReference type="AlphaFoldDB" id="A0A2T0BNR7"/>
<reference evidence="1 2" key="1">
    <citation type="submission" date="2018-03" db="EMBL/GenBank/DDBJ databases">
        <title>Genome sequence of Clostridium luticellarii DSM 29923.</title>
        <authorList>
            <person name="Poehlein A."/>
            <person name="Daniel R."/>
        </authorList>
    </citation>
    <scope>NUCLEOTIDE SEQUENCE [LARGE SCALE GENOMIC DNA]</scope>
    <source>
        <strain evidence="1 2">DSM 29923</strain>
    </source>
</reference>
<proteinExistence type="predicted"/>